<dbReference type="RefSeq" id="WP_094997627.1">
    <property type="nucleotide sequence ID" value="NZ_BMJL01000001.1"/>
</dbReference>
<evidence type="ECO:0000256" key="1">
    <source>
        <dbReference type="ARBA" id="ARBA00004442"/>
    </source>
</evidence>
<evidence type="ECO:0000313" key="6">
    <source>
        <dbReference type="EMBL" id="ASV31015.1"/>
    </source>
</evidence>
<proteinExistence type="predicted"/>
<dbReference type="OrthoDB" id="9800869at2"/>
<protein>
    <submittedName>
        <fullName evidence="6">Uncharacterized protein</fullName>
    </submittedName>
</protein>
<feature type="region of interest" description="Disordered" evidence="4">
    <location>
        <begin position="42"/>
        <end position="103"/>
    </location>
</feature>
<organism evidence="6 7">
    <name type="scientific">Maribacter cobaltidurans</name>
    <dbReference type="NCBI Taxonomy" id="1178778"/>
    <lineage>
        <taxon>Bacteria</taxon>
        <taxon>Pseudomonadati</taxon>
        <taxon>Bacteroidota</taxon>
        <taxon>Flavobacteriia</taxon>
        <taxon>Flavobacteriales</taxon>
        <taxon>Flavobacteriaceae</taxon>
        <taxon>Maribacter</taxon>
    </lineage>
</organism>
<dbReference type="Gene3D" id="3.30.1330.60">
    <property type="entry name" value="OmpA-like domain"/>
    <property type="match status" value="1"/>
</dbReference>
<keyword evidence="3" id="KW-0998">Cell outer membrane</keyword>
<dbReference type="InterPro" id="IPR006664">
    <property type="entry name" value="OMP_bac"/>
</dbReference>
<dbReference type="GO" id="GO:0009279">
    <property type="term" value="C:cell outer membrane"/>
    <property type="evidence" value="ECO:0007669"/>
    <property type="project" value="UniProtKB-SubCell"/>
</dbReference>
<evidence type="ECO:0000256" key="4">
    <source>
        <dbReference type="SAM" id="MobiDB-lite"/>
    </source>
</evidence>
<feature type="region of interest" description="Disordered" evidence="4">
    <location>
        <begin position="413"/>
        <end position="436"/>
    </location>
</feature>
<feature type="compositionally biased region" description="Polar residues" evidence="4">
    <location>
        <begin position="85"/>
        <end position="95"/>
    </location>
</feature>
<keyword evidence="5" id="KW-0732">Signal</keyword>
<feature type="chain" id="PRO_5043736100" evidence="5">
    <location>
        <begin position="27"/>
        <end position="443"/>
    </location>
</feature>
<dbReference type="PRINTS" id="PR01021">
    <property type="entry name" value="OMPADOMAIN"/>
</dbReference>
<feature type="compositionally biased region" description="Basic and acidic residues" evidence="4">
    <location>
        <begin position="42"/>
        <end position="58"/>
    </location>
</feature>
<keyword evidence="2" id="KW-0472">Membrane</keyword>
<evidence type="ECO:0000256" key="3">
    <source>
        <dbReference type="ARBA" id="ARBA00023237"/>
    </source>
</evidence>
<sequence length="443" mass="49176">MKIMNWSQKLFLVTVILFFCATDSNAQFLKKLGKRAEKAAERAVERRVDKEATEKTDQALDSILEPGSKKGGNSPVPKKEDSEVDSSNNKNTQGNAPKAVSEGPKSLEVYSKFDFVPGDVQLFFDDFANDFVGDFPSKWDTNGTGEVVTVGNSSDKWFEIKSSSVYFPNISKLPEDYTIEFDILTLGLDDQTSSTAILNLNLEDGNSYDYYRAGKNSVNVKLPFAQYADIDIRIWNKINNENLINNNVQSDIRKAVMNKPHISIAVNGQRFRLWVNETKYVDVPKLVAPGGVLNYIRFEPEGLKDGKDRVFITNLKVAKGGEDLRRKLLSEGKISTNAILFNSGSDQLKPESMGVIRQIFQVLEQDSSINLKIVGHTDSDGAEDVNMKLSKSRAEAVKNALVTVYGVDAGRLSTDGKGESEPVGDNKTSDGKSQNRRVEFIKI</sequence>
<evidence type="ECO:0000256" key="5">
    <source>
        <dbReference type="SAM" id="SignalP"/>
    </source>
</evidence>
<comment type="subcellular location">
    <subcellularLocation>
        <location evidence="1">Cell outer membrane</location>
    </subcellularLocation>
</comment>
<dbReference type="SUPFAM" id="SSF103088">
    <property type="entry name" value="OmpA-like"/>
    <property type="match status" value="1"/>
</dbReference>
<evidence type="ECO:0000313" key="7">
    <source>
        <dbReference type="Proteomes" id="UP000215244"/>
    </source>
</evidence>
<dbReference type="Pfam" id="PF00691">
    <property type="entry name" value="OmpA"/>
    <property type="match status" value="1"/>
</dbReference>
<name>A0A223V6G7_9FLAO</name>
<dbReference type="AlphaFoldDB" id="A0A223V6G7"/>
<dbReference type="PANTHER" id="PTHR30329:SF21">
    <property type="entry name" value="LIPOPROTEIN YIAD-RELATED"/>
    <property type="match status" value="1"/>
</dbReference>
<reference evidence="6 7" key="1">
    <citation type="submission" date="2017-08" db="EMBL/GenBank/DDBJ databases">
        <title>The complete genome sequence of Maribacter sp. B1, isolated from deep-sea sediment.</title>
        <authorList>
            <person name="Wu Y.-H."/>
            <person name="Cheng H."/>
            <person name="Xu X.-W."/>
        </authorList>
    </citation>
    <scope>NUCLEOTIDE SEQUENCE [LARGE SCALE GENOMIC DNA]</scope>
    <source>
        <strain evidence="6 7">B1</strain>
    </source>
</reference>
<dbReference type="InterPro" id="IPR036737">
    <property type="entry name" value="OmpA-like_sf"/>
</dbReference>
<dbReference type="InterPro" id="IPR006665">
    <property type="entry name" value="OmpA-like"/>
</dbReference>
<dbReference type="KEGG" id="marb:CJ263_12760"/>
<dbReference type="EMBL" id="CP022957">
    <property type="protein sequence ID" value="ASV31015.1"/>
    <property type="molecule type" value="Genomic_DNA"/>
</dbReference>
<feature type="signal peptide" evidence="5">
    <location>
        <begin position="1"/>
        <end position="26"/>
    </location>
</feature>
<dbReference type="InterPro" id="IPR050330">
    <property type="entry name" value="Bact_OuterMem_StrucFunc"/>
</dbReference>
<dbReference type="Proteomes" id="UP000215244">
    <property type="component" value="Chromosome"/>
</dbReference>
<dbReference type="CDD" id="cd07185">
    <property type="entry name" value="OmpA_C-like"/>
    <property type="match status" value="1"/>
</dbReference>
<accession>A0A223V6G7</accession>
<gene>
    <name evidence="6" type="ORF">CJ263_12760</name>
</gene>
<dbReference type="PROSITE" id="PS51123">
    <property type="entry name" value="OMPA_2"/>
    <property type="match status" value="1"/>
</dbReference>
<keyword evidence="7" id="KW-1185">Reference proteome</keyword>
<dbReference type="PANTHER" id="PTHR30329">
    <property type="entry name" value="STATOR ELEMENT OF FLAGELLAR MOTOR COMPLEX"/>
    <property type="match status" value="1"/>
</dbReference>
<evidence type="ECO:0000256" key="2">
    <source>
        <dbReference type="ARBA" id="ARBA00023136"/>
    </source>
</evidence>